<name>A0A268EUW2_9BACL</name>
<evidence type="ECO:0000256" key="1">
    <source>
        <dbReference type="ARBA" id="ARBA00022801"/>
    </source>
</evidence>
<feature type="transmembrane region" description="Helical" evidence="2">
    <location>
        <begin position="6"/>
        <end position="24"/>
    </location>
</feature>
<dbReference type="Gene3D" id="3.40.50.1820">
    <property type="entry name" value="alpha/beta hydrolase"/>
    <property type="match status" value="1"/>
</dbReference>
<proteinExistence type="predicted"/>
<organism evidence="4 5">
    <name type="scientific">Paenibacillus campinasensis</name>
    <dbReference type="NCBI Taxonomy" id="66347"/>
    <lineage>
        <taxon>Bacteria</taxon>
        <taxon>Bacillati</taxon>
        <taxon>Bacillota</taxon>
        <taxon>Bacilli</taxon>
        <taxon>Bacillales</taxon>
        <taxon>Paenibacillaceae</taxon>
        <taxon>Paenibacillus</taxon>
    </lineage>
</organism>
<sequence length="292" mass="33041">MIYIVIGIGIALLVFVSVLWKLAVKGQTPKRVINVQKPAQYYEEVSFQSGDAVVHGWYIPAKASDDEPKPLIIVVHGWASAKSRVMRYVDPLHQAGYSLLLFDARGHGDSEGIKAPTIKSFRDDVKAAVRYAQRREDVAPGRIGLLGHSFGGMGSLLASREKIGIKALVTDSMPARFRTIMEALLREYKMPYAPLGPLLTRMMFMRAGISSTELREELSLPAALEHRKSPVLLVHSRKDRYIPSEELDYLMRGLKNRREDVECLYVDTDGHRSSEKDSRFWKNVLSFYQKYV</sequence>
<keyword evidence="2" id="KW-1133">Transmembrane helix</keyword>
<dbReference type="OrthoDB" id="252464at2"/>
<accession>A0A268EUW2</accession>
<dbReference type="Pfam" id="PF12146">
    <property type="entry name" value="Hydrolase_4"/>
    <property type="match status" value="1"/>
</dbReference>
<dbReference type="RefSeq" id="WP_095265252.1">
    <property type="nucleotide sequence ID" value="NZ_NPBY01000033.1"/>
</dbReference>
<dbReference type="PANTHER" id="PTHR22946">
    <property type="entry name" value="DIENELACTONE HYDROLASE DOMAIN-CONTAINING PROTEIN-RELATED"/>
    <property type="match status" value="1"/>
</dbReference>
<keyword evidence="2" id="KW-0472">Membrane</keyword>
<dbReference type="InterPro" id="IPR050261">
    <property type="entry name" value="FrsA_esterase"/>
</dbReference>
<dbReference type="SUPFAM" id="SSF53474">
    <property type="entry name" value="alpha/beta-Hydrolases"/>
    <property type="match status" value="1"/>
</dbReference>
<dbReference type="PANTHER" id="PTHR22946:SF9">
    <property type="entry name" value="POLYKETIDE TRANSFERASE AF380"/>
    <property type="match status" value="1"/>
</dbReference>
<dbReference type="Proteomes" id="UP000215596">
    <property type="component" value="Unassembled WGS sequence"/>
</dbReference>
<reference evidence="4 5" key="1">
    <citation type="submission" date="2017-07" db="EMBL/GenBank/DDBJ databases">
        <title>Isolation and whole genome analysis of endospore-forming bacteria from heroin.</title>
        <authorList>
            <person name="Kalinowski J."/>
            <person name="Ahrens B."/>
            <person name="Al-Dilaimi A."/>
            <person name="Winkler A."/>
            <person name="Wibberg D."/>
            <person name="Schleenbecker U."/>
            <person name="Ruckert C."/>
            <person name="Wolfel R."/>
            <person name="Grass G."/>
        </authorList>
    </citation>
    <scope>NUCLEOTIDE SEQUENCE [LARGE SCALE GENOMIC DNA]</scope>
    <source>
        <strain evidence="4 5">7537-G1</strain>
    </source>
</reference>
<evidence type="ECO:0000256" key="2">
    <source>
        <dbReference type="SAM" id="Phobius"/>
    </source>
</evidence>
<dbReference type="AlphaFoldDB" id="A0A268EUW2"/>
<dbReference type="InterPro" id="IPR029058">
    <property type="entry name" value="AB_hydrolase_fold"/>
</dbReference>
<keyword evidence="2" id="KW-0812">Transmembrane</keyword>
<dbReference type="InterPro" id="IPR022742">
    <property type="entry name" value="Hydrolase_4"/>
</dbReference>
<evidence type="ECO:0000313" key="4">
    <source>
        <dbReference type="EMBL" id="PAD76913.1"/>
    </source>
</evidence>
<dbReference type="EMBL" id="NPBY01000033">
    <property type="protein sequence ID" value="PAD76913.1"/>
    <property type="molecule type" value="Genomic_DNA"/>
</dbReference>
<protein>
    <recommendedName>
        <fullName evidence="3">Serine aminopeptidase S33 domain-containing protein</fullName>
    </recommendedName>
</protein>
<evidence type="ECO:0000259" key="3">
    <source>
        <dbReference type="Pfam" id="PF12146"/>
    </source>
</evidence>
<evidence type="ECO:0000313" key="5">
    <source>
        <dbReference type="Proteomes" id="UP000215596"/>
    </source>
</evidence>
<gene>
    <name evidence="4" type="ORF">CHH67_11095</name>
</gene>
<dbReference type="GO" id="GO:0052689">
    <property type="term" value="F:carboxylic ester hydrolase activity"/>
    <property type="evidence" value="ECO:0007669"/>
    <property type="project" value="UniProtKB-ARBA"/>
</dbReference>
<comment type="caution">
    <text evidence="4">The sequence shown here is derived from an EMBL/GenBank/DDBJ whole genome shotgun (WGS) entry which is preliminary data.</text>
</comment>
<feature type="domain" description="Serine aminopeptidase S33" evidence="3">
    <location>
        <begin position="67"/>
        <end position="169"/>
    </location>
</feature>
<keyword evidence="1" id="KW-0378">Hydrolase</keyword>